<feature type="domain" description="EAL" evidence="2">
    <location>
        <begin position="262"/>
        <end position="510"/>
    </location>
</feature>
<dbReference type="PANTHER" id="PTHR44757:SF2">
    <property type="entry name" value="BIOFILM ARCHITECTURE MAINTENANCE PROTEIN MBAA"/>
    <property type="match status" value="1"/>
</dbReference>
<dbReference type="InterPro" id="IPR052155">
    <property type="entry name" value="Biofilm_reg_signaling"/>
</dbReference>
<protein>
    <submittedName>
        <fullName evidence="4">Bifunctional diguanylate cyclase/phosphodiesterase</fullName>
    </submittedName>
</protein>
<proteinExistence type="predicted"/>
<dbReference type="AlphaFoldDB" id="A0A3A1WPY4"/>
<dbReference type="Pfam" id="PF00563">
    <property type="entry name" value="EAL"/>
    <property type="match status" value="1"/>
</dbReference>
<dbReference type="OrthoDB" id="9814202at2"/>
<dbReference type="CDD" id="cd01949">
    <property type="entry name" value="GGDEF"/>
    <property type="match status" value="1"/>
</dbReference>
<dbReference type="PROSITE" id="PS50883">
    <property type="entry name" value="EAL"/>
    <property type="match status" value="1"/>
</dbReference>
<dbReference type="InterPro" id="IPR000160">
    <property type="entry name" value="GGDEF_dom"/>
</dbReference>
<dbReference type="Gene3D" id="3.20.20.450">
    <property type="entry name" value="EAL domain"/>
    <property type="match status" value="1"/>
</dbReference>
<dbReference type="EMBL" id="QYRN01000003">
    <property type="protein sequence ID" value="RIY02052.1"/>
    <property type="molecule type" value="Genomic_DNA"/>
</dbReference>
<dbReference type="SUPFAM" id="SSF55073">
    <property type="entry name" value="Nucleotide cyclase"/>
    <property type="match status" value="1"/>
</dbReference>
<evidence type="ECO:0000256" key="1">
    <source>
        <dbReference type="SAM" id="Phobius"/>
    </source>
</evidence>
<evidence type="ECO:0000259" key="3">
    <source>
        <dbReference type="PROSITE" id="PS50887"/>
    </source>
</evidence>
<dbReference type="InterPro" id="IPR035919">
    <property type="entry name" value="EAL_sf"/>
</dbReference>
<gene>
    <name evidence="4" type="ORF">D3218_07040</name>
</gene>
<dbReference type="Proteomes" id="UP000265750">
    <property type="component" value="Unassembled WGS sequence"/>
</dbReference>
<feature type="transmembrane region" description="Helical" evidence="1">
    <location>
        <begin position="34"/>
        <end position="63"/>
    </location>
</feature>
<evidence type="ECO:0000313" key="5">
    <source>
        <dbReference type="Proteomes" id="UP000265750"/>
    </source>
</evidence>
<keyword evidence="1" id="KW-0812">Transmembrane</keyword>
<dbReference type="SMART" id="SM00267">
    <property type="entry name" value="GGDEF"/>
    <property type="match status" value="1"/>
</dbReference>
<dbReference type="InterPro" id="IPR029787">
    <property type="entry name" value="Nucleotide_cyclase"/>
</dbReference>
<sequence>MVMDAYGMHKVTSFWNEEAGFLRELGRSHAGFTLAWIGLTLAGLLVTPWLGPVSLVAFVVTFGQLGRLHRTLRRTQGDLDTLRVEQQELVERHVIDEITGLLTRRAFLEAAGEAIGSREAGKSLAFFALDMDNLKILNDSFGHRAGDFALFHIATTLTRLAPRAVAGRLGGDEFAFVLPCADEDEALAFGERLGQALNKPVMAGGRRLSLSASLGVAMVPERTHYLSEAMQFADVALYAAKKAGRNKTCVFDAEMLSELKHRRLIERELRAAILLNELDLHYQPIQGPDGHLVAVEALLRWQSPSRGNISPARFIPIAESTALIDQLGEWVLRRALTDAGDLPNASVSVNVSANQLTRDDVVDMVARVLEETDFPPSRLVLELTESAAINATPDICRRLQSLRDMGIRIALDDFGTGFCGFDYLRHLPVDTIKIDRSYIARLGDSETDNVFVSALASLASAMRLNVVAEGIETEKQMLLARAAGCNLFQGYHLARPMPKADIVRMHDHALRKCA</sequence>
<name>A0A3A1WPY4_9HYPH</name>
<evidence type="ECO:0000259" key="2">
    <source>
        <dbReference type="PROSITE" id="PS50883"/>
    </source>
</evidence>
<dbReference type="PROSITE" id="PS50887">
    <property type="entry name" value="GGDEF"/>
    <property type="match status" value="1"/>
</dbReference>
<evidence type="ECO:0000313" key="4">
    <source>
        <dbReference type="EMBL" id="RIY02052.1"/>
    </source>
</evidence>
<dbReference type="Pfam" id="PF00990">
    <property type="entry name" value="GGDEF"/>
    <property type="match status" value="1"/>
</dbReference>
<dbReference type="InterPro" id="IPR043128">
    <property type="entry name" value="Rev_trsase/Diguanyl_cyclase"/>
</dbReference>
<dbReference type="CDD" id="cd01948">
    <property type="entry name" value="EAL"/>
    <property type="match status" value="1"/>
</dbReference>
<dbReference type="Gene3D" id="3.30.70.270">
    <property type="match status" value="1"/>
</dbReference>
<feature type="domain" description="GGDEF" evidence="3">
    <location>
        <begin position="122"/>
        <end position="253"/>
    </location>
</feature>
<keyword evidence="1" id="KW-0472">Membrane</keyword>
<keyword evidence="5" id="KW-1185">Reference proteome</keyword>
<reference evidence="5" key="1">
    <citation type="submission" date="2018-09" db="EMBL/GenBank/DDBJ databases">
        <authorList>
            <person name="Tuo L."/>
        </authorList>
    </citation>
    <scope>NUCLEOTIDE SEQUENCE [LARGE SCALE GENOMIC DNA]</scope>
    <source>
        <strain evidence="5">M2BS4Y-1</strain>
    </source>
</reference>
<accession>A0A3A1WPY4</accession>
<dbReference type="InterPro" id="IPR001633">
    <property type="entry name" value="EAL_dom"/>
</dbReference>
<dbReference type="SUPFAM" id="SSF141868">
    <property type="entry name" value="EAL domain-like"/>
    <property type="match status" value="1"/>
</dbReference>
<dbReference type="SMART" id="SM00052">
    <property type="entry name" value="EAL"/>
    <property type="match status" value="1"/>
</dbReference>
<organism evidence="4 5">
    <name type="scientific">Aureimonas flava</name>
    <dbReference type="NCBI Taxonomy" id="2320271"/>
    <lineage>
        <taxon>Bacteria</taxon>
        <taxon>Pseudomonadati</taxon>
        <taxon>Pseudomonadota</taxon>
        <taxon>Alphaproteobacteria</taxon>
        <taxon>Hyphomicrobiales</taxon>
        <taxon>Aurantimonadaceae</taxon>
        <taxon>Aureimonas</taxon>
    </lineage>
</organism>
<dbReference type="PANTHER" id="PTHR44757">
    <property type="entry name" value="DIGUANYLATE CYCLASE DGCP"/>
    <property type="match status" value="1"/>
</dbReference>
<dbReference type="NCBIfam" id="TIGR00254">
    <property type="entry name" value="GGDEF"/>
    <property type="match status" value="1"/>
</dbReference>
<keyword evidence="1" id="KW-1133">Transmembrane helix</keyword>
<comment type="caution">
    <text evidence="4">The sequence shown here is derived from an EMBL/GenBank/DDBJ whole genome shotgun (WGS) entry which is preliminary data.</text>
</comment>